<sequence length="68" mass="7770">MCWQIADDDNDDNLRQTTSQQASKQQQQQQQQHSAAARVLPRTNPLGRFMSLLSSLLFYSHLATYVST</sequence>
<reference evidence="2" key="1">
    <citation type="journal article" date="2020" name="Stud. Mycol.">
        <title>101 Dothideomycetes genomes: a test case for predicting lifestyles and emergence of pathogens.</title>
        <authorList>
            <person name="Haridas S."/>
            <person name="Albert R."/>
            <person name="Binder M."/>
            <person name="Bloem J."/>
            <person name="Labutti K."/>
            <person name="Salamov A."/>
            <person name="Andreopoulos B."/>
            <person name="Baker S."/>
            <person name="Barry K."/>
            <person name="Bills G."/>
            <person name="Bluhm B."/>
            <person name="Cannon C."/>
            <person name="Castanera R."/>
            <person name="Culley D."/>
            <person name="Daum C."/>
            <person name="Ezra D."/>
            <person name="Gonzalez J."/>
            <person name="Henrissat B."/>
            <person name="Kuo A."/>
            <person name="Liang C."/>
            <person name="Lipzen A."/>
            <person name="Lutzoni F."/>
            <person name="Magnuson J."/>
            <person name="Mondo S."/>
            <person name="Nolan M."/>
            <person name="Ohm R."/>
            <person name="Pangilinan J."/>
            <person name="Park H.-J."/>
            <person name="Ramirez L."/>
            <person name="Alfaro M."/>
            <person name="Sun H."/>
            <person name="Tritt A."/>
            <person name="Yoshinaga Y."/>
            <person name="Zwiers L.-H."/>
            <person name="Turgeon B."/>
            <person name="Goodwin S."/>
            <person name="Spatafora J."/>
            <person name="Crous P."/>
            <person name="Grigoriev I."/>
        </authorList>
    </citation>
    <scope>NUCLEOTIDE SEQUENCE</scope>
    <source>
        <strain evidence="2">CBS 121167</strain>
    </source>
</reference>
<dbReference type="EMBL" id="ML995479">
    <property type="protein sequence ID" value="KAF2144626.1"/>
    <property type="molecule type" value="Genomic_DNA"/>
</dbReference>
<dbReference type="GeneID" id="54297533"/>
<keyword evidence="3" id="KW-1185">Reference proteome</keyword>
<dbReference type="RefSeq" id="XP_033400338.1">
    <property type="nucleotide sequence ID" value="XM_033540037.1"/>
</dbReference>
<feature type="region of interest" description="Disordered" evidence="1">
    <location>
        <begin position="1"/>
        <end position="37"/>
    </location>
</feature>
<evidence type="ECO:0000313" key="2">
    <source>
        <dbReference type="EMBL" id="KAF2144626.1"/>
    </source>
</evidence>
<name>A0A6A6BKR1_9PEZI</name>
<evidence type="ECO:0000313" key="3">
    <source>
        <dbReference type="Proteomes" id="UP000799438"/>
    </source>
</evidence>
<feature type="compositionally biased region" description="Acidic residues" evidence="1">
    <location>
        <begin position="1"/>
        <end position="11"/>
    </location>
</feature>
<dbReference type="Proteomes" id="UP000799438">
    <property type="component" value="Unassembled WGS sequence"/>
</dbReference>
<feature type="compositionally biased region" description="Low complexity" evidence="1">
    <location>
        <begin position="16"/>
        <end position="37"/>
    </location>
</feature>
<dbReference type="AlphaFoldDB" id="A0A6A6BKR1"/>
<accession>A0A6A6BKR1</accession>
<organism evidence="2 3">
    <name type="scientific">Aplosporella prunicola CBS 121167</name>
    <dbReference type="NCBI Taxonomy" id="1176127"/>
    <lineage>
        <taxon>Eukaryota</taxon>
        <taxon>Fungi</taxon>
        <taxon>Dikarya</taxon>
        <taxon>Ascomycota</taxon>
        <taxon>Pezizomycotina</taxon>
        <taxon>Dothideomycetes</taxon>
        <taxon>Dothideomycetes incertae sedis</taxon>
        <taxon>Botryosphaeriales</taxon>
        <taxon>Aplosporellaceae</taxon>
        <taxon>Aplosporella</taxon>
    </lineage>
</organism>
<gene>
    <name evidence="2" type="ORF">K452DRAFT_284953</name>
</gene>
<protein>
    <submittedName>
        <fullName evidence="2">Uncharacterized protein</fullName>
    </submittedName>
</protein>
<proteinExistence type="predicted"/>
<evidence type="ECO:0000256" key="1">
    <source>
        <dbReference type="SAM" id="MobiDB-lite"/>
    </source>
</evidence>